<keyword evidence="3" id="KW-1185">Reference proteome</keyword>
<dbReference type="PROSITE" id="PS51186">
    <property type="entry name" value="GNAT"/>
    <property type="match status" value="1"/>
</dbReference>
<dbReference type="SUPFAM" id="SSF55729">
    <property type="entry name" value="Acyl-CoA N-acyltransferases (Nat)"/>
    <property type="match status" value="1"/>
</dbReference>
<dbReference type="Pfam" id="PF13673">
    <property type="entry name" value="Acetyltransf_10"/>
    <property type="match status" value="1"/>
</dbReference>
<dbReference type="InterPro" id="IPR000182">
    <property type="entry name" value="GNAT_dom"/>
</dbReference>
<dbReference type="Gene3D" id="3.40.630.30">
    <property type="match status" value="1"/>
</dbReference>
<dbReference type="OrthoDB" id="4080456at2759"/>
<dbReference type="STRING" id="61424.A0A2T9Z2T1"/>
<evidence type="ECO:0000259" key="1">
    <source>
        <dbReference type="PROSITE" id="PS51186"/>
    </source>
</evidence>
<dbReference type="AlphaFoldDB" id="A0A2T9Z2T1"/>
<protein>
    <recommendedName>
        <fullName evidence="1">N-acetyltransferase domain-containing protein</fullName>
    </recommendedName>
</protein>
<evidence type="ECO:0000313" key="3">
    <source>
        <dbReference type="Proteomes" id="UP000245699"/>
    </source>
</evidence>
<dbReference type="Proteomes" id="UP000245699">
    <property type="component" value="Unassembled WGS sequence"/>
</dbReference>
<gene>
    <name evidence="2" type="ORF">BB559_001203</name>
</gene>
<feature type="domain" description="N-acetyltransferase" evidence="1">
    <location>
        <begin position="84"/>
        <end position="230"/>
    </location>
</feature>
<sequence>MIGAPMLTNIDDKVLKMVKNPSSFDPWVLTENDELSKQIVKKQSELINKCKLIFNQNHPNGIDFSISQGLANLVDKENQFKKQTPYENSFASRIYGRGIFYDKFAPHYPRISPFHGLSEALMYPEYSVIALYKNIVVGCAFLTADAYLNYVAVLPGWENAQIATYMLFFLFQSASTKDITLHVSASNNAMILYQKFGFKPEKFVIGFYSMYLPKDSKQCRDAYFMRLRRT</sequence>
<accession>A0A2T9Z2T1</accession>
<proteinExistence type="predicted"/>
<reference evidence="2 3" key="1">
    <citation type="journal article" date="2018" name="MBio">
        <title>Comparative Genomics Reveals the Core Gene Toolbox for the Fungus-Insect Symbiosis.</title>
        <authorList>
            <person name="Wang Y."/>
            <person name="Stata M."/>
            <person name="Wang W."/>
            <person name="Stajich J.E."/>
            <person name="White M.M."/>
            <person name="Moncalvo J.M."/>
        </authorList>
    </citation>
    <scope>NUCLEOTIDE SEQUENCE [LARGE SCALE GENOMIC DNA]</scope>
    <source>
        <strain evidence="2 3">AUS-77-4</strain>
    </source>
</reference>
<dbReference type="InterPro" id="IPR016181">
    <property type="entry name" value="Acyl_CoA_acyltransferase"/>
</dbReference>
<evidence type="ECO:0000313" key="2">
    <source>
        <dbReference type="EMBL" id="PVU98879.1"/>
    </source>
</evidence>
<organism evidence="2 3">
    <name type="scientific">Furculomyces boomerangus</name>
    <dbReference type="NCBI Taxonomy" id="61424"/>
    <lineage>
        <taxon>Eukaryota</taxon>
        <taxon>Fungi</taxon>
        <taxon>Fungi incertae sedis</taxon>
        <taxon>Zoopagomycota</taxon>
        <taxon>Kickxellomycotina</taxon>
        <taxon>Harpellomycetes</taxon>
        <taxon>Harpellales</taxon>
        <taxon>Harpellaceae</taxon>
        <taxon>Furculomyces</taxon>
    </lineage>
</organism>
<dbReference type="EMBL" id="MBFT01000065">
    <property type="protein sequence ID" value="PVU98879.1"/>
    <property type="molecule type" value="Genomic_DNA"/>
</dbReference>
<name>A0A2T9Z2T1_9FUNG</name>
<comment type="caution">
    <text evidence="2">The sequence shown here is derived from an EMBL/GenBank/DDBJ whole genome shotgun (WGS) entry which is preliminary data.</text>
</comment>
<dbReference type="GO" id="GO:0016747">
    <property type="term" value="F:acyltransferase activity, transferring groups other than amino-acyl groups"/>
    <property type="evidence" value="ECO:0007669"/>
    <property type="project" value="InterPro"/>
</dbReference>